<dbReference type="Proteomes" id="UP000501534">
    <property type="component" value="Chromosome"/>
</dbReference>
<dbReference type="AlphaFoldDB" id="A0A6M4H0P0"/>
<reference evidence="4 5" key="1">
    <citation type="submission" date="2020-04" db="EMBL/GenBank/DDBJ databases">
        <title>Usitatibacter rugosus gen. nov., sp. nov. and Usitatibacter palustris sp. nov., novel members of Usitatibacteraceae fam. nov. within the order Nitrosomonadales isolated from soil.</title>
        <authorList>
            <person name="Huber K.J."/>
            <person name="Neumann-Schaal M."/>
            <person name="Geppert A."/>
            <person name="Luckner M."/>
            <person name="Wanner G."/>
            <person name="Overmann J."/>
        </authorList>
    </citation>
    <scope>NUCLEOTIDE SEQUENCE [LARGE SCALE GENOMIC DNA]</scope>
    <source>
        <strain evidence="4 5">0125_3</strain>
    </source>
</reference>
<dbReference type="EMBL" id="CP053069">
    <property type="protein sequence ID" value="QJR13069.1"/>
    <property type="molecule type" value="Genomic_DNA"/>
</dbReference>
<feature type="region of interest" description="Disordered" evidence="1">
    <location>
        <begin position="42"/>
        <end position="155"/>
    </location>
</feature>
<feature type="compositionally biased region" description="Basic and acidic residues" evidence="1">
    <location>
        <begin position="69"/>
        <end position="122"/>
    </location>
</feature>
<protein>
    <recommendedName>
        <fullName evidence="3">DUF4124 domain-containing protein</fullName>
    </recommendedName>
</protein>
<sequence length="155" mass="17475">MWRDVANAGMRMRLLGALGLALAASPSWAQEVFRCTAADGKVTYQQSPCPKTDEARKVDTTPANSDYDPAQRERLLKAGDEAGKRLEARAAAEEADRKRREEQRERDEQREREARAREEAREPQYIYAGPPGWRPPYPPPGPRPQPRPVPLPSGR</sequence>
<dbReference type="InterPro" id="IPR025392">
    <property type="entry name" value="DUF4124"/>
</dbReference>
<dbReference type="KEGG" id="uru:DSM104443_04163"/>
<evidence type="ECO:0000256" key="1">
    <source>
        <dbReference type="SAM" id="MobiDB-lite"/>
    </source>
</evidence>
<feature type="signal peptide" evidence="2">
    <location>
        <begin position="1"/>
        <end position="29"/>
    </location>
</feature>
<evidence type="ECO:0000313" key="5">
    <source>
        <dbReference type="Proteomes" id="UP000501534"/>
    </source>
</evidence>
<organism evidence="4 5">
    <name type="scientific">Usitatibacter rugosus</name>
    <dbReference type="NCBI Taxonomy" id="2732067"/>
    <lineage>
        <taxon>Bacteria</taxon>
        <taxon>Pseudomonadati</taxon>
        <taxon>Pseudomonadota</taxon>
        <taxon>Betaproteobacteria</taxon>
        <taxon>Nitrosomonadales</taxon>
        <taxon>Usitatibacteraceae</taxon>
        <taxon>Usitatibacter</taxon>
    </lineage>
</organism>
<keyword evidence="2" id="KW-0732">Signal</keyword>
<evidence type="ECO:0000313" key="4">
    <source>
        <dbReference type="EMBL" id="QJR13069.1"/>
    </source>
</evidence>
<evidence type="ECO:0000256" key="2">
    <source>
        <dbReference type="SAM" id="SignalP"/>
    </source>
</evidence>
<evidence type="ECO:0000259" key="3">
    <source>
        <dbReference type="Pfam" id="PF13511"/>
    </source>
</evidence>
<feature type="chain" id="PRO_5027013629" description="DUF4124 domain-containing protein" evidence="2">
    <location>
        <begin position="30"/>
        <end position="155"/>
    </location>
</feature>
<keyword evidence="5" id="KW-1185">Reference proteome</keyword>
<gene>
    <name evidence="4" type="ORF">DSM104443_04163</name>
</gene>
<name>A0A6M4H0P0_9PROT</name>
<proteinExistence type="predicted"/>
<feature type="compositionally biased region" description="Pro residues" evidence="1">
    <location>
        <begin position="132"/>
        <end position="155"/>
    </location>
</feature>
<accession>A0A6M4H0P0</accession>
<dbReference type="Pfam" id="PF13511">
    <property type="entry name" value="DUF4124"/>
    <property type="match status" value="1"/>
</dbReference>
<feature type="domain" description="DUF4124" evidence="3">
    <location>
        <begin position="20"/>
        <end position="72"/>
    </location>
</feature>